<dbReference type="AlphaFoldDB" id="A0A1R3GW07"/>
<keyword evidence="3 6" id="KW-0689">Ribosomal protein</keyword>
<dbReference type="STRING" id="210143.A0A1R3GW07"/>
<evidence type="ECO:0000256" key="2">
    <source>
        <dbReference type="ARBA" id="ARBA00022884"/>
    </source>
</evidence>
<dbReference type="PANTHER" id="PTHR11581:SF0">
    <property type="entry name" value="SMALL RIBOSOMAL SUBUNIT PROTEIN ES4"/>
    <property type="match status" value="1"/>
</dbReference>
<sequence>FKLCKVRSVQFNQKGIPYIITYDGRTIYYPAL</sequence>
<dbReference type="Gramene" id="OMO62236">
    <property type="protein sequence ID" value="OMO62236"/>
    <property type="gene ID" value="CCACVL1_22950"/>
</dbReference>
<keyword evidence="1" id="KW-0699">rRNA-binding</keyword>
<gene>
    <name evidence="6" type="ORF">CCACVL1_22950</name>
</gene>
<evidence type="ECO:0000256" key="1">
    <source>
        <dbReference type="ARBA" id="ARBA00022730"/>
    </source>
</evidence>
<keyword evidence="7" id="KW-1185">Reference proteome</keyword>
<dbReference type="PANTHER" id="PTHR11581">
    <property type="entry name" value="30S/40S RIBOSOMAL PROTEIN S4"/>
    <property type="match status" value="1"/>
</dbReference>
<feature type="non-terminal residue" evidence="6">
    <location>
        <position position="1"/>
    </location>
</feature>
<organism evidence="6 7">
    <name type="scientific">Corchorus capsularis</name>
    <name type="common">Jute</name>
    <dbReference type="NCBI Taxonomy" id="210143"/>
    <lineage>
        <taxon>Eukaryota</taxon>
        <taxon>Viridiplantae</taxon>
        <taxon>Streptophyta</taxon>
        <taxon>Embryophyta</taxon>
        <taxon>Tracheophyta</taxon>
        <taxon>Spermatophyta</taxon>
        <taxon>Magnoliopsida</taxon>
        <taxon>eudicotyledons</taxon>
        <taxon>Gunneridae</taxon>
        <taxon>Pentapetalae</taxon>
        <taxon>rosids</taxon>
        <taxon>malvids</taxon>
        <taxon>Malvales</taxon>
        <taxon>Malvaceae</taxon>
        <taxon>Grewioideae</taxon>
        <taxon>Apeibeae</taxon>
        <taxon>Corchorus</taxon>
    </lineage>
</organism>
<protein>
    <submittedName>
        <fullName evidence="6">Ribosomal protein S4e</fullName>
    </submittedName>
</protein>
<evidence type="ECO:0000259" key="5">
    <source>
        <dbReference type="Pfam" id="PF00900"/>
    </source>
</evidence>
<evidence type="ECO:0000256" key="3">
    <source>
        <dbReference type="ARBA" id="ARBA00022980"/>
    </source>
</evidence>
<dbReference type="GO" id="GO:0022627">
    <property type="term" value="C:cytosolic small ribosomal subunit"/>
    <property type="evidence" value="ECO:0007669"/>
    <property type="project" value="TreeGrafter"/>
</dbReference>
<dbReference type="InterPro" id="IPR013845">
    <property type="entry name" value="Ribosomal_eS4_central_region"/>
</dbReference>
<comment type="caution">
    <text evidence="6">The sequence shown here is derived from an EMBL/GenBank/DDBJ whole genome shotgun (WGS) entry which is preliminary data.</text>
</comment>
<dbReference type="InterPro" id="IPR000876">
    <property type="entry name" value="Ribosomal_eS4"/>
</dbReference>
<dbReference type="EMBL" id="AWWV01013279">
    <property type="protein sequence ID" value="OMO62236.1"/>
    <property type="molecule type" value="Genomic_DNA"/>
</dbReference>
<dbReference type="Pfam" id="PF00900">
    <property type="entry name" value="Ribosomal_S4e"/>
    <property type="match status" value="1"/>
</dbReference>
<reference evidence="6 7" key="1">
    <citation type="submission" date="2013-09" db="EMBL/GenBank/DDBJ databases">
        <title>Corchorus capsularis genome sequencing.</title>
        <authorList>
            <person name="Alam M."/>
            <person name="Haque M.S."/>
            <person name="Islam M.S."/>
            <person name="Emdad E.M."/>
            <person name="Islam M.M."/>
            <person name="Ahmed B."/>
            <person name="Halim A."/>
            <person name="Hossen Q.M.M."/>
            <person name="Hossain M.Z."/>
            <person name="Ahmed R."/>
            <person name="Khan M.M."/>
            <person name="Islam R."/>
            <person name="Rashid M.M."/>
            <person name="Khan S.A."/>
            <person name="Rahman M.S."/>
            <person name="Alam M."/>
        </authorList>
    </citation>
    <scope>NUCLEOTIDE SEQUENCE [LARGE SCALE GENOMIC DNA]</scope>
    <source>
        <strain evidence="7">cv. CVL-1</strain>
        <tissue evidence="6">Whole seedling</tissue>
    </source>
</reference>
<accession>A0A1R3GW07</accession>
<dbReference type="InterPro" id="IPR038237">
    <property type="entry name" value="Ribosomal_eS4_central_sf"/>
</dbReference>
<dbReference type="Proteomes" id="UP000188268">
    <property type="component" value="Unassembled WGS sequence"/>
</dbReference>
<dbReference type="GO" id="GO:0006412">
    <property type="term" value="P:translation"/>
    <property type="evidence" value="ECO:0007669"/>
    <property type="project" value="InterPro"/>
</dbReference>
<feature type="domain" description="Small ribosomal subunit protein eS4 central region" evidence="5">
    <location>
        <begin position="1"/>
        <end position="30"/>
    </location>
</feature>
<dbReference type="Gene3D" id="2.40.50.740">
    <property type="match status" value="1"/>
</dbReference>
<evidence type="ECO:0000313" key="7">
    <source>
        <dbReference type="Proteomes" id="UP000188268"/>
    </source>
</evidence>
<dbReference type="OrthoDB" id="1723304at2759"/>
<evidence type="ECO:0000256" key="4">
    <source>
        <dbReference type="ARBA" id="ARBA00023274"/>
    </source>
</evidence>
<proteinExistence type="predicted"/>
<keyword evidence="4" id="KW-0687">Ribonucleoprotein</keyword>
<evidence type="ECO:0000313" key="6">
    <source>
        <dbReference type="EMBL" id="OMO62236.1"/>
    </source>
</evidence>
<name>A0A1R3GW07_COCAP</name>
<dbReference type="GO" id="GO:0003735">
    <property type="term" value="F:structural constituent of ribosome"/>
    <property type="evidence" value="ECO:0007669"/>
    <property type="project" value="InterPro"/>
</dbReference>
<keyword evidence="2" id="KW-0694">RNA-binding</keyword>
<dbReference type="GO" id="GO:0019843">
    <property type="term" value="F:rRNA binding"/>
    <property type="evidence" value="ECO:0007669"/>
    <property type="project" value="UniProtKB-KW"/>
</dbReference>